<feature type="region of interest" description="Disordered" evidence="1">
    <location>
        <begin position="80"/>
        <end position="105"/>
    </location>
</feature>
<proteinExistence type="predicted"/>
<reference evidence="2 3" key="1">
    <citation type="submission" date="2019-05" db="EMBL/GenBank/DDBJ databases">
        <title>Complete genome sequence of sixteen phages from Abidjan, cote d'Ivoire, isolated on a single strain of Achromobacter xylosoxidans.</title>
        <authorList>
            <person name="Essoh C."/>
            <person name="Vernadet J.-P."/>
            <person name="Vergnaud G."/>
            <person name="Pourcel C."/>
        </authorList>
    </citation>
    <scope>NUCLEOTIDE SEQUENCE [LARGE SCALE GENOMIC DNA]</scope>
</reference>
<sequence length="105" mass="12072">MKVYAPEQRMTASNAWGHDHRVTHQVLIVEESDVGTARPHYLGYNHKTHVFTKTDVGCAIVVYRDGTGWTNWVFALNWESKDADRENPDRPNQRADRTGEPHQAE</sequence>
<evidence type="ECO:0000313" key="3">
    <source>
        <dbReference type="Proteomes" id="UP000318967"/>
    </source>
</evidence>
<protein>
    <submittedName>
        <fullName evidence="2">Uncharacterized protein</fullName>
    </submittedName>
</protein>
<evidence type="ECO:0000313" key="2">
    <source>
        <dbReference type="EMBL" id="QDH84211.1"/>
    </source>
</evidence>
<name>A0A514CUR1_9CAUD</name>
<evidence type="ECO:0000256" key="1">
    <source>
        <dbReference type="SAM" id="MobiDB-lite"/>
    </source>
</evidence>
<dbReference type="EMBL" id="MK962632">
    <property type="protein sequence ID" value="QDH84211.1"/>
    <property type="molecule type" value="Genomic_DNA"/>
</dbReference>
<accession>A0A514CUR1</accession>
<gene>
    <name evidence="2" type="ORF">Axy13_020</name>
</gene>
<organism evidence="2 3">
    <name type="scientific">Achromobacter phage vB_AxyP_19-32_Axy13</name>
    <dbReference type="NCBI Taxonomy" id="2591044"/>
    <lineage>
        <taxon>Viruses</taxon>
        <taxon>Duplodnaviria</taxon>
        <taxon>Heunggongvirae</taxon>
        <taxon>Uroviricota</taxon>
        <taxon>Caudoviricetes</taxon>
        <taxon>Schitoviridae</taxon>
        <taxon>Rothmandenesvirinae</taxon>
        <taxon>Inbricusvirus</taxon>
        <taxon>Inbricusvirus inbricus</taxon>
    </lineage>
</organism>
<dbReference type="Proteomes" id="UP000318967">
    <property type="component" value="Segment"/>
</dbReference>